<dbReference type="RefSeq" id="WP_190213317.1">
    <property type="nucleotide sequence ID" value="NZ_BNBO01000034.1"/>
</dbReference>
<comment type="caution">
    <text evidence="1">The sequence shown here is derived from an EMBL/GenBank/DDBJ whole genome shotgun (WGS) entry which is preliminary data.</text>
</comment>
<name>A0A919KYW7_9ACTN</name>
<protein>
    <submittedName>
        <fullName evidence="1">Uncharacterized protein</fullName>
    </submittedName>
</protein>
<dbReference type="GeneID" id="95355554"/>
<evidence type="ECO:0000313" key="2">
    <source>
        <dbReference type="Proteomes" id="UP000617734"/>
    </source>
</evidence>
<evidence type="ECO:0000313" key="1">
    <source>
        <dbReference type="EMBL" id="GHH77757.1"/>
    </source>
</evidence>
<reference evidence="1" key="1">
    <citation type="journal article" date="2014" name="Int. J. Syst. Evol. Microbiol.">
        <title>Complete genome sequence of Corynebacterium casei LMG S-19264T (=DSM 44701T), isolated from a smear-ripened cheese.</title>
        <authorList>
            <consortium name="US DOE Joint Genome Institute (JGI-PGF)"/>
            <person name="Walter F."/>
            <person name="Albersmeier A."/>
            <person name="Kalinowski J."/>
            <person name="Ruckert C."/>
        </authorList>
    </citation>
    <scope>NUCLEOTIDE SEQUENCE</scope>
    <source>
        <strain evidence="1">JCM 4646</strain>
    </source>
</reference>
<reference evidence="1" key="2">
    <citation type="submission" date="2020-09" db="EMBL/GenBank/DDBJ databases">
        <authorList>
            <person name="Sun Q."/>
            <person name="Ohkuma M."/>
        </authorList>
    </citation>
    <scope>NUCLEOTIDE SEQUENCE</scope>
    <source>
        <strain evidence="1">JCM 4646</strain>
    </source>
</reference>
<accession>A0A919KYW7</accession>
<dbReference type="Proteomes" id="UP000617734">
    <property type="component" value="Unassembled WGS sequence"/>
</dbReference>
<sequence length="99" mass="10693">MTENQGPKSLSDDAELFAIALLKARLAAGSPSAAAKACSDILDRFQARFDERGLRTLAAHLVEVAAGLAGGRLDALERLERIEREALQRQQQPGQWPAP</sequence>
<proteinExistence type="predicted"/>
<organism evidence="1 2">
    <name type="scientific">Kitasatospora indigofera</name>
    <dbReference type="NCBI Taxonomy" id="67307"/>
    <lineage>
        <taxon>Bacteria</taxon>
        <taxon>Bacillati</taxon>
        <taxon>Actinomycetota</taxon>
        <taxon>Actinomycetes</taxon>
        <taxon>Kitasatosporales</taxon>
        <taxon>Streptomycetaceae</taxon>
        <taxon>Kitasatospora</taxon>
    </lineage>
</organism>
<keyword evidence="2" id="KW-1185">Reference proteome</keyword>
<gene>
    <name evidence="1" type="ORF">GCM10018781_51860</name>
</gene>
<dbReference type="AlphaFoldDB" id="A0A919KYW7"/>
<dbReference type="EMBL" id="BNBO01000034">
    <property type="protein sequence ID" value="GHH77757.1"/>
    <property type="molecule type" value="Genomic_DNA"/>
</dbReference>